<evidence type="ECO:0000256" key="3">
    <source>
        <dbReference type="SAM" id="Phobius"/>
    </source>
</evidence>
<dbReference type="Pfam" id="PF00990">
    <property type="entry name" value="GGDEF"/>
    <property type="match status" value="1"/>
</dbReference>
<evidence type="ECO:0000313" key="5">
    <source>
        <dbReference type="EMBL" id="QHC49719.1"/>
    </source>
</evidence>
<dbReference type="EMBL" id="CP035042">
    <property type="protein sequence ID" value="QHC49719.1"/>
    <property type="molecule type" value="Genomic_DNA"/>
</dbReference>
<keyword evidence="3" id="KW-1133">Transmembrane helix</keyword>
<evidence type="ECO:0000256" key="1">
    <source>
        <dbReference type="ARBA" id="ARBA00012528"/>
    </source>
</evidence>
<evidence type="ECO:0000256" key="2">
    <source>
        <dbReference type="ARBA" id="ARBA00034247"/>
    </source>
</evidence>
<dbReference type="GO" id="GO:0005886">
    <property type="term" value="C:plasma membrane"/>
    <property type="evidence" value="ECO:0007669"/>
    <property type="project" value="TreeGrafter"/>
</dbReference>
<dbReference type="OrthoDB" id="9811167at2"/>
<dbReference type="CDD" id="cd01949">
    <property type="entry name" value="GGDEF"/>
    <property type="match status" value="1"/>
</dbReference>
<dbReference type="InterPro" id="IPR050469">
    <property type="entry name" value="Diguanylate_Cyclase"/>
</dbReference>
<dbReference type="PROSITE" id="PS50887">
    <property type="entry name" value="GGDEF"/>
    <property type="match status" value="1"/>
</dbReference>
<dbReference type="RefSeq" id="WP_159551258.1">
    <property type="nucleotide sequence ID" value="NZ_CP035042.1"/>
</dbReference>
<dbReference type="EC" id="2.7.7.65" evidence="1"/>
<proteinExistence type="predicted"/>
<organism evidence="5 6">
    <name type="scientific">Billgrantia tianxiuensis</name>
    <dbReference type="NCBI Taxonomy" id="2497861"/>
    <lineage>
        <taxon>Bacteria</taxon>
        <taxon>Pseudomonadati</taxon>
        <taxon>Pseudomonadota</taxon>
        <taxon>Gammaproteobacteria</taxon>
        <taxon>Oceanospirillales</taxon>
        <taxon>Halomonadaceae</taxon>
        <taxon>Billgrantia</taxon>
    </lineage>
</organism>
<dbReference type="GO" id="GO:0043709">
    <property type="term" value="P:cell adhesion involved in single-species biofilm formation"/>
    <property type="evidence" value="ECO:0007669"/>
    <property type="project" value="TreeGrafter"/>
</dbReference>
<keyword evidence="3" id="KW-0812">Transmembrane</keyword>
<feature type="domain" description="GGDEF" evidence="4">
    <location>
        <begin position="234"/>
        <end position="369"/>
    </location>
</feature>
<comment type="catalytic activity">
    <reaction evidence="2">
        <text>2 GTP = 3',3'-c-di-GMP + 2 diphosphate</text>
        <dbReference type="Rhea" id="RHEA:24898"/>
        <dbReference type="ChEBI" id="CHEBI:33019"/>
        <dbReference type="ChEBI" id="CHEBI:37565"/>
        <dbReference type="ChEBI" id="CHEBI:58805"/>
        <dbReference type="EC" id="2.7.7.65"/>
    </reaction>
</comment>
<evidence type="ECO:0000313" key="6">
    <source>
        <dbReference type="Proteomes" id="UP000464013"/>
    </source>
</evidence>
<dbReference type="KEGG" id="htx:EKK97_09025"/>
<dbReference type="GO" id="GO:1902201">
    <property type="term" value="P:negative regulation of bacterial-type flagellum-dependent cell motility"/>
    <property type="evidence" value="ECO:0007669"/>
    <property type="project" value="TreeGrafter"/>
</dbReference>
<dbReference type="NCBIfam" id="TIGR00254">
    <property type="entry name" value="GGDEF"/>
    <property type="match status" value="1"/>
</dbReference>
<dbReference type="GO" id="GO:0052621">
    <property type="term" value="F:diguanylate cyclase activity"/>
    <property type="evidence" value="ECO:0007669"/>
    <property type="project" value="UniProtKB-EC"/>
</dbReference>
<feature type="transmembrane region" description="Helical" evidence="3">
    <location>
        <begin position="171"/>
        <end position="188"/>
    </location>
</feature>
<reference evidence="5 6" key="1">
    <citation type="submission" date="2019-01" db="EMBL/GenBank/DDBJ databases">
        <title>Complete genome of a denitifying bacterium Halomons sp. BC-M4-5.</title>
        <authorList>
            <person name="Wang L."/>
            <person name="Shao Z."/>
        </authorList>
    </citation>
    <scope>NUCLEOTIDE SEQUENCE [LARGE SCALE GENOMIC DNA]</scope>
    <source>
        <strain evidence="5 6">BC-M4-5</strain>
    </source>
</reference>
<dbReference type="PANTHER" id="PTHR45138:SF9">
    <property type="entry name" value="DIGUANYLATE CYCLASE DGCM-RELATED"/>
    <property type="match status" value="1"/>
</dbReference>
<dbReference type="SMART" id="SM00267">
    <property type="entry name" value="GGDEF"/>
    <property type="match status" value="1"/>
</dbReference>
<evidence type="ECO:0000259" key="4">
    <source>
        <dbReference type="PROSITE" id="PS50887"/>
    </source>
</evidence>
<dbReference type="SUPFAM" id="SSF55073">
    <property type="entry name" value="Nucleotide cyclase"/>
    <property type="match status" value="1"/>
</dbReference>
<dbReference type="AlphaFoldDB" id="A0A6I6SGU9"/>
<name>A0A6I6SGU9_9GAMM</name>
<dbReference type="InterPro" id="IPR029787">
    <property type="entry name" value="Nucleotide_cyclase"/>
</dbReference>
<dbReference type="Gene3D" id="3.30.70.270">
    <property type="match status" value="1"/>
</dbReference>
<keyword evidence="6" id="KW-1185">Reference proteome</keyword>
<gene>
    <name evidence="5" type="ORF">EKK97_09025</name>
</gene>
<keyword evidence="3" id="KW-0472">Membrane</keyword>
<sequence length="376" mass="42687">MVEPRQPLRRHVRWLWLSVMSFTALMLLIAYQTRWVYPEIHAYFSQSGNLTGQQLATRARVYLQQGLDLLLTLPRDSDTRERAYFQLKLAYSLFDIGLYRRDYPCTEPSLAAMDDLLVRLQGNDVLETGHLRESLLEPMRCLTEIEMHQLDRRSTVTAEFVEQTRRHQGQVLLGSLVIFVMGLGFWLMHELQRRRAARSARESLEWMAKALCDPLTGVGNRSAMHDHVTAAWGSPMGLLLVDIDFFKQYNDSLGHPDGDRLLRRLVQLIEGNLEHEARLYRLGGDEFAVLFACHDAETLDETCRSLVESLRAANLPHPSHPHSEHVTFSVGAVRFTASHAGLEAGYVAADGALYQVKSRGRDGWAIASLDMNEVSG</sequence>
<dbReference type="InterPro" id="IPR000160">
    <property type="entry name" value="GGDEF_dom"/>
</dbReference>
<dbReference type="InterPro" id="IPR043128">
    <property type="entry name" value="Rev_trsase/Diguanyl_cyclase"/>
</dbReference>
<feature type="transmembrane region" description="Helical" evidence="3">
    <location>
        <begin position="12"/>
        <end position="31"/>
    </location>
</feature>
<accession>A0A6I6SGU9</accession>
<protein>
    <recommendedName>
        <fullName evidence="1">diguanylate cyclase</fullName>
        <ecNumber evidence="1">2.7.7.65</ecNumber>
    </recommendedName>
</protein>
<dbReference type="Proteomes" id="UP000464013">
    <property type="component" value="Chromosome"/>
</dbReference>
<dbReference type="PANTHER" id="PTHR45138">
    <property type="entry name" value="REGULATORY COMPONENTS OF SENSORY TRANSDUCTION SYSTEM"/>
    <property type="match status" value="1"/>
</dbReference>